<dbReference type="PANTHER" id="PTHR48079">
    <property type="entry name" value="PROTEIN YEEZ"/>
    <property type="match status" value="1"/>
</dbReference>
<dbReference type="EMBL" id="LPZR01000176">
    <property type="protein sequence ID" value="KYO51307.1"/>
    <property type="molecule type" value="Genomic_DNA"/>
</dbReference>
<accession>A0A161R1K2</accession>
<reference evidence="2 3" key="1">
    <citation type="submission" date="2015-12" db="EMBL/GenBank/DDBJ databases">
        <title>Genome sequence of Tistrella mobilis MCCC 1A02139.</title>
        <authorList>
            <person name="Lu L."/>
            <person name="Lai Q."/>
            <person name="Shao Z."/>
            <person name="Qian P."/>
        </authorList>
    </citation>
    <scope>NUCLEOTIDE SEQUENCE [LARGE SCALE GENOMIC DNA]</scope>
    <source>
        <strain evidence="2 3">MCCC 1A02139</strain>
    </source>
</reference>
<dbReference type="AlphaFoldDB" id="A0A161R1K2"/>
<protein>
    <submittedName>
        <fullName evidence="2">3-beta hydroxysteroid dehydrogenase</fullName>
    </submittedName>
</protein>
<dbReference type="GO" id="GO:0004029">
    <property type="term" value="F:aldehyde dehydrogenase (NAD+) activity"/>
    <property type="evidence" value="ECO:0007669"/>
    <property type="project" value="TreeGrafter"/>
</dbReference>
<dbReference type="SUPFAM" id="SSF51735">
    <property type="entry name" value="NAD(P)-binding Rossmann-fold domains"/>
    <property type="match status" value="1"/>
</dbReference>
<evidence type="ECO:0000259" key="1">
    <source>
        <dbReference type="Pfam" id="PF01370"/>
    </source>
</evidence>
<dbReference type="PANTHER" id="PTHR48079:SF6">
    <property type="entry name" value="NAD(P)-BINDING DOMAIN-CONTAINING PROTEIN-RELATED"/>
    <property type="match status" value="1"/>
</dbReference>
<sequence>MHVFVTGATGFVGTAVVHDLLGAGHRVSGLARSDDAAASLARAGVTPIRGDLRDTAGLAAAAAAADGVIHAGFIHDFTNYVANCEIDRAAVRALGAALAGSDRPLIVTSGIGVLPQGRLCTEDDGPRTGSGSLPRVASEEAAAEALAGGARVMVLRLPPSVHGAGDHGFVPMLIDIARQRGASAWIGEGANLWPAVARGDAARLYRLALEAGQAGARYHAVAEPGIAFREVATAIGQGLGLPLHSVTPEEAPAHFTWFSHFAAMDVPASATITRDSLGWVPTGPGLLHDIRTAGYFAR</sequence>
<dbReference type="InterPro" id="IPR036291">
    <property type="entry name" value="NAD(P)-bd_dom_sf"/>
</dbReference>
<dbReference type="GO" id="GO:0005737">
    <property type="term" value="C:cytoplasm"/>
    <property type="evidence" value="ECO:0007669"/>
    <property type="project" value="TreeGrafter"/>
</dbReference>
<dbReference type="Proteomes" id="UP000075787">
    <property type="component" value="Unassembled WGS sequence"/>
</dbReference>
<dbReference type="InterPro" id="IPR051783">
    <property type="entry name" value="NAD(P)-dependent_oxidoreduct"/>
</dbReference>
<feature type="domain" description="NAD-dependent epimerase/dehydratase" evidence="1">
    <location>
        <begin position="3"/>
        <end position="218"/>
    </location>
</feature>
<organism evidence="2 3">
    <name type="scientific">Tistrella mobilis</name>
    <dbReference type="NCBI Taxonomy" id="171437"/>
    <lineage>
        <taxon>Bacteria</taxon>
        <taxon>Pseudomonadati</taxon>
        <taxon>Pseudomonadota</taxon>
        <taxon>Alphaproteobacteria</taxon>
        <taxon>Geminicoccales</taxon>
        <taxon>Geminicoccaceae</taxon>
        <taxon>Tistrella</taxon>
    </lineage>
</organism>
<proteinExistence type="predicted"/>
<dbReference type="CDD" id="cd05262">
    <property type="entry name" value="SDR_a7"/>
    <property type="match status" value="1"/>
</dbReference>
<name>A0A161R1K2_9PROT</name>
<evidence type="ECO:0000313" key="2">
    <source>
        <dbReference type="EMBL" id="KYO51307.1"/>
    </source>
</evidence>
<evidence type="ECO:0000313" key="3">
    <source>
        <dbReference type="Proteomes" id="UP000075787"/>
    </source>
</evidence>
<dbReference type="Gene3D" id="3.40.50.720">
    <property type="entry name" value="NAD(P)-binding Rossmann-like Domain"/>
    <property type="match status" value="1"/>
</dbReference>
<dbReference type="GeneID" id="97239504"/>
<dbReference type="OrthoDB" id="9787292at2"/>
<dbReference type="Pfam" id="PF01370">
    <property type="entry name" value="Epimerase"/>
    <property type="match status" value="1"/>
</dbReference>
<dbReference type="RefSeq" id="WP_062766573.1">
    <property type="nucleotide sequence ID" value="NZ_CP121043.1"/>
</dbReference>
<dbReference type="InterPro" id="IPR001509">
    <property type="entry name" value="Epimerase_deHydtase"/>
</dbReference>
<comment type="caution">
    <text evidence="2">The sequence shown here is derived from an EMBL/GenBank/DDBJ whole genome shotgun (WGS) entry which is preliminary data.</text>
</comment>
<gene>
    <name evidence="2" type="ORF">AUP44_09585</name>
</gene>